<dbReference type="AlphaFoldDB" id="A0A380K1P1"/>
<dbReference type="Proteomes" id="UP000254924">
    <property type="component" value="Unassembled WGS sequence"/>
</dbReference>
<dbReference type="OrthoDB" id="9917856at2"/>
<evidence type="ECO:0000313" key="1">
    <source>
        <dbReference type="EMBL" id="SUN58096.1"/>
    </source>
</evidence>
<name>A0A380K1P1_9STRE</name>
<keyword evidence="2" id="KW-1185">Reference proteome</keyword>
<protein>
    <submittedName>
        <fullName evidence="1">Uncharacterized protein</fullName>
    </submittedName>
</protein>
<sequence>MVNLKYVIQEDSVLVSYLGRTRKVGLPKCHSVEDLIQSISVNTDKIFGIKQALSEQLSIYKAGKQLFRLPQHEEKSLKRFFPRAVRLSTKEENIYRQNLLLSHLKGPYYVEITEHQEIKQLQEGISIYHVLDKVETELILPTINHFLDINILKNIYFESLIEVFDIIYDQKKFKMKIQTPEKEVYSFEDTNIDELVFKTIKGMMESKLSYGSIGIGRSKAESYEDFCNKQGNRGAHIYCQDSLARHLGLVLTMR</sequence>
<reference evidence="1 2" key="1">
    <citation type="submission" date="2018-06" db="EMBL/GenBank/DDBJ databases">
        <authorList>
            <consortium name="Pathogen Informatics"/>
            <person name="Doyle S."/>
        </authorList>
    </citation>
    <scope>NUCLEOTIDE SEQUENCE [LARGE SCALE GENOMIC DNA]</scope>
    <source>
        <strain evidence="1 2">NCTC12224</strain>
    </source>
</reference>
<dbReference type="EMBL" id="UHFN01000002">
    <property type="protein sequence ID" value="SUN58096.1"/>
    <property type="molecule type" value="Genomic_DNA"/>
</dbReference>
<evidence type="ECO:0000313" key="2">
    <source>
        <dbReference type="Proteomes" id="UP000254924"/>
    </source>
</evidence>
<accession>A0A380K1P1</accession>
<proteinExistence type="predicted"/>
<gene>
    <name evidence="1" type="ORF">NCTC12224_00120</name>
</gene>
<organism evidence="1 2">
    <name type="scientific">Streptococcus hyointestinalis</name>
    <dbReference type="NCBI Taxonomy" id="1337"/>
    <lineage>
        <taxon>Bacteria</taxon>
        <taxon>Bacillati</taxon>
        <taxon>Bacillota</taxon>
        <taxon>Bacilli</taxon>
        <taxon>Lactobacillales</taxon>
        <taxon>Streptococcaceae</taxon>
        <taxon>Streptococcus</taxon>
    </lineage>
</organism>